<dbReference type="Proteomes" id="UP001221838">
    <property type="component" value="Unassembled WGS sequence"/>
</dbReference>
<evidence type="ECO:0000313" key="1">
    <source>
        <dbReference type="EMBL" id="MDC0711149.1"/>
    </source>
</evidence>
<reference evidence="1 2" key="1">
    <citation type="submission" date="2022-11" db="EMBL/GenBank/DDBJ databases">
        <title>Minimal conservation of predation-associated metabolite biosynthetic gene clusters underscores biosynthetic potential of Myxococcota including descriptions for ten novel species: Archangium lansinium sp. nov., Myxococcus landrumus sp. nov., Nannocystis bai.</title>
        <authorList>
            <person name="Ahearne A."/>
            <person name="Stevens C."/>
            <person name="Dowd S."/>
        </authorList>
    </citation>
    <scope>NUCLEOTIDE SEQUENCE [LARGE SCALE GENOMIC DNA]</scope>
    <source>
        <strain evidence="1 2">NCWAL01</strain>
    </source>
</reference>
<comment type="caution">
    <text evidence="1">The sequence shown here is derived from an EMBL/GenBank/DDBJ whole genome shotgun (WGS) entry which is preliminary data.</text>
</comment>
<organism evidence="1 2">
    <name type="scientific">Stigmatella ashevillensis</name>
    <dbReference type="NCBI Taxonomy" id="2995309"/>
    <lineage>
        <taxon>Bacteria</taxon>
        <taxon>Pseudomonadati</taxon>
        <taxon>Myxococcota</taxon>
        <taxon>Myxococcia</taxon>
        <taxon>Myxococcales</taxon>
        <taxon>Cystobacterineae</taxon>
        <taxon>Archangiaceae</taxon>
        <taxon>Stigmatella</taxon>
    </lineage>
</organism>
<accession>A0ABT5DBU2</accession>
<keyword evidence="2" id="KW-1185">Reference proteome</keyword>
<evidence type="ECO:0000313" key="2">
    <source>
        <dbReference type="Proteomes" id="UP001221838"/>
    </source>
</evidence>
<sequence length="123" mass="13694">MGLRKGLRLAALGLVLMLVGAVAHRFWMAGVTVRFVPQQKEKVLDYLFLTVGGTKLRAEGLKGGDVEHFVFTPQVGAPLEVGFWNGEDNGGWTGPILHARHRLDITLDEEGLVSWHECDWPCW</sequence>
<protein>
    <submittedName>
        <fullName evidence="1">Uncharacterized protein</fullName>
    </submittedName>
</protein>
<gene>
    <name evidence="1" type="ORF">POL68_21955</name>
</gene>
<name>A0ABT5DBU2_9BACT</name>
<dbReference type="RefSeq" id="WP_272141109.1">
    <property type="nucleotide sequence ID" value="NZ_JAQNDM010000002.1"/>
</dbReference>
<proteinExistence type="predicted"/>
<dbReference type="EMBL" id="JAQNDM010000002">
    <property type="protein sequence ID" value="MDC0711149.1"/>
    <property type="molecule type" value="Genomic_DNA"/>
</dbReference>